<accession>E0XYL3</accession>
<feature type="active site" description="Nucleophile" evidence="2">
    <location>
        <position position="36"/>
    </location>
</feature>
<dbReference type="GO" id="GO:0008253">
    <property type="term" value="F:5'-nucleotidase activity"/>
    <property type="evidence" value="ECO:0007669"/>
    <property type="project" value="InterPro"/>
</dbReference>
<dbReference type="Gene3D" id="3.40.50.1000">
    <property type="entry name" value="HAD superfamily/HAD-like"/>
    <property type="match status" value="1"/>
</dbReference>
<dbReference type="Pfam" id="PF06941">
    <property type="entry name" value="NT5C"/>
    <property type="match status" value="1"/>
</dbReference>
<evidence type="ECO:0000256" key="2">
    <source>
        <dbReference type="PIRSR" id="PIRSR610708-1"/>
    </source>
</evidence>
<feature type="active site" description="Proton donor" evidence="2">
    <location>
        <position position="38"/>
    </location>
</feature>
<proteinExistence type="inferred from homology"/>
<organism evidence="3">
    <name type="scientific">uncultured Planctomycetales bacterium HF0500_40D21</name>
    <dbReference type="NCBI Taxonomy" id="710747"/>
    <lineage>
        <taxon>Bacteria</taxon>
        <taxon>Pseudomonadati</taxon>
        <taxon>Planctomycetota</taxon>
        <taxon>Planctomycetia</taxon>
        <taxon>Planctomycetales</taxon>
        <taxon>environmental samples</taxon>
    </lineage>
</organism>
<protein>
    <submittedName>
        <fullName evidence="3">Uncharacterized protein</fullName>
    </submittedName>
</protein>
<comment type="similarity">
    <text evidence="1">Belongs to the 5'(3')-deoxyribonucleotidase family.</text>
</comment>
<dbReference type="InterPro" id="IPR010708">
    <property type="entry name" value="5'(3')-deoxyribonucleotidase"/>
</dbReference>
<dbReference type="AlphaFoldDB" id="E0XYL3"/>
<sequence>MTGILDRPTQQFTRSREVCDAVRRSEDSAPLGLLVDMDGVLVDFVSAALRLHDRLEVLDEWPAGKWDMPEAMGISSADFWGPISEAGADFWASLEPYPWCDELLELVESTGPWCILTSPSADPFCAAGKITWLQRRWGHGFRDFLIGPPKWICARTDQLLIDDNDTNVDNFRDRGGRAILFPQPWNRNHRLVEDRMGHLRDELRQAVSAG</sequence>
<evidence type="ECO:0000313" key="3">
    <source>
        <dbReference type="EMBL" id="ADI19504.1"/>
    </source>
</evidence>
<dbReference type="GO" id="GO:0009264">
    <property type="term" value="P:deoxyribonucleotide catabolic process"/>
    <property type="evidence" value="ECO:0007669"/>
    <property type="project" value="InterPro"/>
</dbReference>
<name>E0XYL3_9BACT</name>
<dbReference type="InterPro" id="IPR023214">
    <property type="entry name" value="HAD_sf"/>
</dbReference>
<reference evidence="3" key="1">
    <citation type="journal article" date="2011" name="Environ. Microbiol.">
        <title>Time-series analyses of Monterey Bay coastal microbial picoplankton using a 'genome proxy' microarray.</title>
        <authorList>
            <person name="Rich V.I."/>
            <person name="Pham V.D."/>
            <person name="Eppley J."/>
            <person name="Shi Y."/>
            <person name="DeLong E.F."/>
        </authorList>
    </citation>
    <scope>NUCLEOTIDE SEQUENCE</scope>
</reference>
<evidence type="ECO:0000256" key="1">
    <source>
        <dbReference type="ARBA" id="ARBA00009589"/>
    </source>
</evidence>
<dbReference type="InterPro" id="IPR036412">
    <property type="entry name" value="HAD-like_sf"/>
</dbReference>
<dbReference type="SUPFAM" id="SSF56784">
    <property type="entry name" value="HAD-like"/>
    <property type="match status" value="1"/>
</dbReference>
<dbReference type="EMBL" id="GU474923">
    <property type="protein sequence ID" value="ADI19504.1"/>
    <property type="molecule type" value="Genomic_DNA"/>
</dbReference>